<feature type="transmembrane region" description="Helical" evidence="7">
    <location>
        <begin position="922"/>
        <end position="943"/>
    </location>
</feature>
<dbReference type="GO" id="GO:0140268">
    <property type="term" value="C:endoplasmic reticulum-plasma membrane contact site"/>
    <property type="evidence" value="ECO:0007669"/>
    <property type="project" value="TreeGrafter"/>
</dbReference>
<comment type="subcellular location">
    <subcellularLocation>
        <location evidence="1">Membrane</location>
        <topology evidence="1">Single-pass membrane protein</topology>
    </subcellularLocation>
</comment>
<feature type="compositionally biased region" description="Low complexity" evidence="6">
    <location>
        <begin position="655"/>
        <end position="679"/>
    </location>
</feature>
<dbReference type="PROSITE" id="PS51778">
    <property type="entry name" value="VAST"/>
    <property type="match status" value="1"/>
</dbReference>
<feature type="region of interest" description="Disordered" evidence="6">
    <location>
        <begin position="655"/>
        <end position="683"/>
    </location>
</feature>
<dbReference type="Gene3D" id="2.30.29.30">
    <property type="entry name" value="Pleckstrin-homology domain (PH domain)/Phosphotyrosine-binding domain (PTB)"/>
    <property type="match status" value="1"/>
</dbReference>
<feature type="compositionally biased region" description="Basic residues" evidence="6">
    <location>
        <begin position="871"/>
        <end position="880"/>
    </location>
</feature>
<evidence type="ECO:0000256" key="4">
    <source>
        <dbReference type="ARBA" id="ARBA00022989"/>
    </source>
</evidence>
<keyword evidence="5 7" id="KW-0472">Membrane</keyword>
<accession>A0A9P8QM93</accession>
<evidence type="ECO:0000256" key="6">
    <source>
        <dbReference type="SAM" id="MobiDB-lite"/>
    </source>
</evidence>
<organism evidence="9 10">
    <name type="scientific">Trichoderma cornu-damae</name>
    <dbReference type="NCBI Taxonomy" id="654480"/>
    <lineage>
        <taxon>Eukaryota</taxon>
        <taxon>Fungi</taxon>
        <taxon>Dikarya</taxon>
        <taxon>Ascomycota</taxon>
        <taxon>Pezizomycotina</taxon>
        <taxon>Sordariomycetes</taxon>
        <taxon>Hypocreomycetidae</taxon>
        <taxon>Hypocreales</taxon>
        <taxon>Hypocreaceae</taxon>
        <taxon>Trichoderma</taxon>
    </lineage>
</organism>
<evidence type="ECO:0000256" key="7">
    <source>
        <dbReference type="SAM" id="Phobius"/>
    </source>
</evidence>
<feature type="compositionally biased region" description="Basic and acidic residues" evidence="6">
    <location>
        <begin position="576"/>
        <end position="585"/>
    </location>
</feature>
<dbReference type="Pfam" id="PF16016">
    <property type="entry name" value="VASt"/>
    <property type="match status" value="1"/>
</dbReference>
<dbReference type="Pfam" id="PF02893">
    <property type="entry name" value="GRAM"/>
    <property type="match status" value="1"/>
</dbReference>
<dbReference type="AlphaFoldDB" id="A0A9P8QM93"/>
<evidence type="ECO:0000259" key="8">
    <source>
        <dbReference type="PROSITE" id="PS51778"/>
    </source>
</evidence>
<comment type="caution">
    <text evidence="9">The sequence shown here is derived from an EMBL/GenBank/DDBJ whole genome shotgun (WGS) entry which is preliminary data.</text>
</comment>
<feature type="compositionally biased region" description="Acidic residues" evidence="6">
    <location>
        <begin position="599"/>
        <end position="619"/>
    </location>
</feature>
<feature type="compositionally biased region" description="Basic and acidic residues" evidence="6">
    <location>
        <begin position="397"/>
        <end position="411"/>
    </location>
</feature>
<feature type="compositionally biased region" description="Polar residues" evidence="6">
    <location>
        <begin position="312"/>
        <end position="325"/>
    </location>
</feature>
<gene>
    <name evidence="9" type="ORF">Trco_004052</name>
</gene>
<evidence type="ECO:0000256" key="2">
    <source>
        <dbReference type="ARBA" id="ARBA00006582"/>
    </source>
</evidence>
<dbReference type="Proteomes" id="UP000827724">
    <property type="component" value="Unassembled WGS sequence"/>
</dbReference>
<evidence type="ECO:0000256" key="3">
    <source>
        <dbReference type="ARBA" id="ARBA00022692"/>
    </source>
</evidence>
<dbReference type="GO" id="GO:0032541">
    <property type="term" value="C:cortical endoplasmic reticulum"/>
    <property type="evidence" value="ECO:0007669"/>
    <property type="project" value="TreeGrafter"/>
</dbReference>
<proteinExistence type="inferred from homology"/>
<dbReference type="GO" id="GO:0005886">
    <property type="term" value="C:plasma membrane"/>
    <property type="evidence" value="ECO:0007669"/>
    <property type="project" value="TreeGrafter"/>
</dbReference>
<dbReference type="SMART" id="SM00568">
    <property type="entry name" value="GRAM"/>
    <property type="match status" value="1"/>
</dbReference>
<dbReference type="GO" id="GO:0120015">
    <property type="term" value="F:sterol transfer activity"/>
    <property type="evidence" value="ECO:0007669"/>
    <property type="project" value="TreeGrafter"/>
</dbReference>
<name>A0A9P8QM93_9HYPO</name>
<feature type="region of interest" description="Disordered" evidence="6">
    <location>
        <begin position="574"/>
        <end position="637"/>
    </location>
</feature>
<dbReference type="GO" id="GO:0005789">
    <property type="term" value="C:endoplasmic reticulum membrane"/>
    <property type="evidence" value="ECO:0007669"/>
    <property type="project" value="TreeGrafter"/>
</dbReference>
<evidence type="ECO:0000313" key="10">
    <source>
        <dbReference type="Proteomes" id="UP000827724"/>
    </source>
</evidence>
<feature type="compositionally biased region" description="Polar residues" evidence="6">
    <location>
        <begin position="294"/>
        <end position="303"/>
    </location>
</feature>
<feature type="compositionally biased region" description="Low complexity" evidence="6">
    <location>
        <begin position="415"/>
        <end position="435"/>
    </location>
</feature>
<feature type="region of interest" description="Disordered" evidence="6">
    <location>
        <begin position="859"/>
        <end position="888"/>
    </location>
</feature>
<keyword evidence="4 7" id="KW-1133">Transmembrane helix</keyword>
<feature type="compositionally biased region" description="Acidic residues" evidence="6">
    <location>
        <begin position="29"/>
        <end position="40"/>
    </location>
</feature>
<evidence type="ECO:0000256" key="1">
    <source>
        <dbReference type="ARBA" id="ARBA00004167"/>
    </source>
</evidence>
<dbReference type="InterPro" id="IPR031968">
    <property type="entry name" value="VASt"/>
</dbReference>
<feature type="compositionally biased region" description="Polar residues" evidence="6">
    <location>
        <begin position="227"/>
        <end position="236"/>
    </location>
</feature>
<dbReference type="EMBL" id="JAIWOZ010000003">
    <property type="protein sequence ID" value="KAH6607739.1"/>
    <property type="molecule type" value="Genomic_DNA"/>
</dbReference>
<feature type="compositionally biased region" description="Polar residues" evidence="6">
    <location>
        <begin position="387"/>
        <end position="396"/>
    </location>
</feature>
<dbReference type="InterPro" id="IPR004182">
    <property type="entry name" value="GRAM"/>
</dbReference>
<comment type="similarity">
    <text evidence="2">Belongs to the YSP2 family.</text>
</comment>
<keyword evidence="3 7" id="KW-0812">Transmembrane</keyword>
<protein>
    <submittedName>
        <fullName evidence="9">Gram domain containing</fullName>
    </submittedName>
</protein>
<keyword evidence="10" id="KW-1185">Reference proteome</keyword>
<reference evidence="9" key="1">
    <citation type="submission" date="2021-08" db="EMBL/GenBank/DDBJ databases">
        <title>Chromosome-Level Trichoderma cornu-damae using Hi-C Data.</title>
        <authorList>
            <person name="Kim C.S."/>
        </authorList>
    </citation>
    <scope>NUCLEOTIDE SEQUENCE</scope>
    <source>
        <strain evidence="9">KA19-0412C</strain>
    </source>
</reference>
<evidence type="ECO:0000313" key="9">
    <source>
        <dbReference type="EMBL" id="KAH6607739.1"/>
    </source>
</evidence>
<feature type="region of interest" description="Disordered" evidence="6">
    <location>
        <begin position="1"/>
        <end position="103"/>
    </location>
</feature>
<feature type="compositionally biased region" description="Polar residues" evidence="6">
    <location>
        <begin position="204"/>
        <end position="218"/>
    </location>
</feature>
<feature type="region of interest" description="Disordered" evidence="6">
    <location>
        <begin position="269"/>
        <end position="435"/>
    </location>
</feature>
<sequence>MRRTRMHQAARANTNPLDTATMRHASATADDDKDDGDDGDLDNRSFARSTTAAPRAGHLASSSPVVQVTDLDPQTDRRPSLLSRRLRRGSSRSPSPNASKEALSEIAQLPEPPAAAKTTAFSPEKHSILPPSRIATLPARASTADDLFGPVIVNTPPTPVERTNPITLHLERKLPPVISELASNGDGTSSSSSSGIGTHRRTKSGSASAGPSKLSNITPAPLPPTPESGQVQTPSSAGFFSSMFSVAQNAASTISSNIQGGSLSIGGNASRANLAPKPQSSPAAGQADVDRTEPTPSEPQSSRLMDKKESATKTTIGTGELSLSQLGIMEPPAAAAAAPETSRFPDLNDTRARSESAPADSQARGGDDALDESLARPRSLYEAANGDQEQGASLSDQADKESGSAKSDTQRKRGGSTATTNTAAPPALAGGGPSATAPKLTGFAIASKKRNRDFHTLFKSVPDDDYLIEDYSCALQREILAHGRLYVSEGHLCFSSNILGWTTTLVMSFDEIVSVEKRSTALVFKNGLMISTLHAKHIFASFTSRDATYDLIVNIWKLGHPTLTSTLNGVRLEGTGGDKTEKLDVEAANLEPETPAGSDSEEGSGDGDDDDDDFYDEEESGHAPEVQATDAVAAGDAGKASRKASGAVAPSAAALEAAVDGQPPSAGAGPFPGPAAHAPTDCGDSETHYDKFLADEVVPAPLGKVFSMLFGEASAEWMGKWITENQKCFDLQMEDKKGLGQDNRSRAFTYIKPLNAPIGPKQTKCIVTETVDSLDFEKAASVSVATQNPDVPSGNIFRVKTRYCLSWAENNATRVQVNCTTEWSGKSWLKGTIEKNVNEGQALYCKDLFAALKAAVSTRPRSSTNGNGAAKPRKKGKKSKALQSPPDTIDAAARAKKEEANWGLFEPARAILEPVVDIVKPILTGNVVYGLLVGLLVATWFGFGRAPGNKSPASLAPDASIYNPYRLAAYDEMWRREDSELWDWLEERVSLERLSVEKSNARRREADPRTLEERLREERMDEREVQEAIRVTEEKLKVLREVMARSKLP</sequence>
<dbReference type="GO" id="GO:0032366">
    <property type="term" value="P:intracellular sterol transport"/>
    <property type="evidence" value="ECO:0007669"/>
    <property type="project" value="TreeGrafter"/>
</dbReference>
<dbReference type="GO" id="GO:0005739">
    <property type="term" value="C:mitochondrion"/>
    <property type="evidence" value="ECO:0007669"/>
    <property type="project" value="TreeGrafter"/>
</dbReference>
<dbReference type="PANTHER" id="PTHR23319:SF4">
    <property type="entry name" value="GRAM DOMAIN CONTAINING 1B, ISOFORM E"/>
    <property type="match status" value="1"/>
</dbReference>
<dbReference type="GO" id="GO:0032934">
    <property type="term" value="F:sterol binding"/>
    <property type="evidence" value="ECO:0007669"/>
    <property type="project" value="TreeGrafter"/>
</dbReference>
<dbReference type="InterPro" id="IPR051482">
    <property type="entry name" value="Cholesterol_transport"/>
</dbReference>
<dbReference type="OrthoDB" id="2162691at2759"/>
<dbReference type="PANTHER" id="PTHR23319">
    <property type="entry name" value="GRAM DOMAIN CONTAINING 1B, ISOFORM E"/>
    <property type="match status" value="1"/>
</dbReference>
<feature type="region of interest" description="Disordered" evidence="6">
    <location>
        <begin position="179"/>
        <end position="236"/>
    </location>
</feature>
<feature type="domain" description="VASt" evidence="8">
    <location>
        <begin position="689"/>
        <end position="860"/>
    </location>
</feature>
<dbReference type="InterPro" id="IPR011993">
    <property type="entry name" value="PH-like_dom_sf"/>
</dbReference>
<dbReference type="CDD" id="cd13220">
    <property type="entry name" value="PH-GRAM_GRAMDC"/>
    <property type="match status" value="1"/>
</dbReference>
<evidence type="ECO:0000256" key="5">
    <source>
        <dbReference type="ARBA" id="ARBA00023136"/>
    </source>
</evidence>